<dbReference type="GO" id="GO:0003746">
    <property type="term" value="F:translation elongation factor activity"/>
    <property type="evidence" value="ECO:0007669"/>
    <property type="project" value="UniProtKB-UniRule"/>
</dbReference>
<name>A0A520MQY9_9GAMM</name>
<dbReference type="CDD" id="cd05794">
    <property type="entry name" value="S1_EF-P_repeat_2"/>
    <property type="match status" value="1"/>
</dbReference>
<accession>A0A520MQY9</accession>
<dbReference type="SMART" id="SM01185">
    <property type="entry name" value="EFP"/>
    <property type="match status" value="1"/>
</dbReference>
<dbReference type="InterPro" id="IPR020599">
    <property type="entry name" value="Transl_elong_fac_P/YeiP"/>
</dbReference>
<dbReference type="PROSITE" id="PS01275">
    <property type="entry name" value="EFP"/>
    <property type="match status" value="1"/>
</dbReference>
<dbReference type="FunFam" id="2.40.50.140:FF:000009">
    <property type="entry name" value="Elongation factor P"/>
    <property type="match status" value="1"/>
</dbReference>
<comment type="subcellular location">
    <subcellularLocation>
        <location evidence="1 8">Cytoplasm</location>
    </subcellularLocation>
</comment>
<dbReference type="FunFam" id="2.30.30.30:FF:000003">
    <property type="entry name" value="Elongation factor P"/>
    <property type="match status" value="1"/>
</dbReference>
<evidence type="ECO:0000256" key="9">
    <source>
        <dbReference type="NCBIfam" id="TIGR00038"/>
    </source>
</evidence>
<gene>
    <name evidence="8 13" type="primary">efp</name>
    <name evidence="13" type="ORF">EVA99_03475</name>
</gene>
<dbReference type="GO" id="GO:0043043">
    <property type="term" value="P:peptide biosynthetic process"/>
    <property type="evidence" value="ECO:0007669"/>
    <property type="project" value="InterPro"/>
</dbReference>
<dbReference type="EMBL" id="SHBL01000030">
    <property type="protein sequence ID" value="RZO23624.1"/>
    <property type="molecule type" value="Genomic_DNA"/>
</dbReference>
<evidence type="ECO:0000259" key="11">
    <source>
        <dbReference type="SMART" id="SM00841"/>
    </source>
</evidence>
<comment type="PTM">
    <text evidence="8">May be beta-lysylated on the epsilon-amino group of Lys-33 by the combined action of EpmA and EpmB, and then hydroxylated on the C5 position of the same residue by EpmC (if this protein is present). Lysylation is critical for the stimulatory effect of EF-P on peptide-bond formation. The lysylation moiety may extend toward the peptidyltransferase center and stabilize the terminal 3-CCA end of the tRNA. Hydroxylation of the C5 position on Lys-33 may allow additional potential stabilizing hydrogen-bond interactions with the P-tRNA.</text>
</comment>
<reference evidence="13 14" key="1">
    <citation type="submission" date="2019-02" db="EMBL/GenBank/DDBJ databases">
        <title>Prokaryotic population dynamics and viral predation in marine succession experiment using metagenomics: the confinement effect.</title>
        <authorList>
            <person name="Haro-Moreno J.M."/>
            <person name="Rodriguez-Valera F."/>
            <person name="Lopez-Perez M."/>
        </authorList>
    </citation>
    <scope>NUCLEOTIDE SEQUENCE [LARGE SCALE GENOMIC DNA]</scope>
    <source>
        <strain evidence="13">MED-G166</strain>
    </source>
</reference>
<evidence type="ECO:0000256" key="7">
    <source>
        <dbReference type="ARBA" id="ARBA00023278"/>
    </source>
</evidence>
<dbReference type="SUPFAM" id="SSF50104">
    <property type="entry name" value="Translation proteins SH3-like domain"/>
    <property type="match status" value="1"/>
</dbReference>
<dbReference type="NCBIfam" id="NF001810">
    <property type="entry name" value="PRK00529.1"/>
    <property type="match status" value="1"/>
</dbReference>
<keyword evidence="5 8" id="KW-0251">Elongation factor</keyword>
<evidence type="ECO:0000256" key="10">
    <source>
        <dbReference type="RuleBase" id="RU004389"/>
    </source>
</evidence>
<dbReference type="PANTHER" id="PTHR30053">
    <property type="entry name" value="ELONGATION FACTOR P"/>
    <property type="match status" value="1"/>
</dbReference>
<comment type="similarity">
    <text evidence="3 8 10">Belongs to the elongation factor P family.</text>
</comment>
<dbReference type="PANTHER" id="PTHR30053:SF12">
    <property type="entry name" value="ELONGATION FACTOR P (EF-P) FAMILY PROTEIN"/>
    <property type="match status" value="1"/>
</dbReference>
<sequence length="188" mass="21444">MKYTTNQFKPGLKVLIEKEPCSILSYEFHKPGKGQAVMRTKLYNLRTQKVWERTFKSGESLEAADVVERDFQFLYAEAQNFVFMDQDTYEQIDISSEKLEDIKGWLDGEEECKILFWNGDVLNVEPPTFVVKTVSQTEPGLKGDTVSNTLKPATLSSGVEIQVPIFINEGEQIKVDTRDGSYVSRSKQ</sequence>
<comment type="function">
    <text evidence="8">Involved in peptide bond synthesis. Alleviates ribosome stalling that occurs when 3 or more consecutive Pro residues or the sequence PPG is present in a protein, possibly by augmenting the peptidyl transferase activity of the ribosome. Modification of Lys-33 is required for alleviation.</text>
</comment>
<dbReference type="InterPro" id="IPR011768">
    <property type="entry name" value="Transl_elongation_fac_P"/>
</dbReference>
<evidence type="ECO:0000313" key="14">
    <source>
        <dbReference type="Proteomes" id="UP000320146"/>
    </source>
</evidence>
<dbReference type="NCBIfam" id="TIGR00038">
    <property type="entry name" value="efp"/>
    <property type="match status" value="1"/>
</dbReference>
<dbReference type="Pfam" id="PF01132">
    <property type="entry name" value="EFP"/>
    <property type="match status" value="1"/>
</dbReference>
<comment type="caution">
    <text evidence="13">The sequence shown here is derived from an EMBL/GenBank/DDBJ whole genome shotgun (WGS) entry which is preliminary data.</text>
</comment>
<evidence type="ECO:0000256" key="1">
    <source>
        <dbReference type="ARBA" id="ARBA00004496"/>
    </source>
</evidence>
<dbReference type="InterPro" id="IPR013185">
    <property type="entry name" value="Transl_elong_KOW-like"/>
</dbReference>
<keyword evidence="6 8" id="KW-0648">Protein biosynthesis</keyword>
<dbReference type="InterPro" id="IPR015365">
    <property type="entry name" value="Elong-fact-P_C"/>
</dbReference>
<dbReference type="Gene3D" id="2.30.30.30">
    <property type="match status" value="1"/>
</dbReference>
<dbReference type="InterPro" id="IPR013852">
    <property type="entry name" value="Transl_elong_P/YeiP_CS"/>
</dbReference>
<evidence type="ECO:0000256" key="6">
    <source>
        <dbReference type="ARBA" id="ARBA00022917"/>
    </source>
</evidence>
<dbReference type="Pfam" id="PF08207">
    <property type="entry name" value="EFP_N"/>
    <property type="match status" value="1"/>
</dbReference>
<dbReference type="PIRSF" id="PIRSF005901">
    <property type="entry name" value="EF-P"/>
    <property type="match status" value="1"/>
</dbReference>
<dbReference type="Proteomes" id="UP000320146">
    <property type="component" value="Unassembled WGS sequence"/>
</dbReference>
<feature type="domain" description="Elongation factor P C-terminal" evidence="11">
    <location>
        <begin position="130"/>
        <end position="185"/>
    </location>
</feature>
<evidence type="ECO:0000256" key="2">
    <source>
        <dbReference type="ARBA" id="ARBA00004815"/>
    </source>
</evidence>
<dbReference type="InterPro" id="IPR001059">
    <property type="entry name" value="Transl_elong_P/YeiP_cen"/>
</dbReference>
<comment type="pathway">
    <text evidence="2 8">Protein biosynthesis; polypeptide chain elongation.</text>
</comment>
<dbReference type="UniPathway" id="UPA00345"/>
<dbReference type="FunFam" id="2.40.50.140:FF:000004">
    <property type="entry name" value="Elongation factor P"/>
    <property type="match status" value="1"/>
</dbReference>
<organism evidence="13 14">
    <name type="scientific">SAR86 cluster bacterium</name>
    <dbReference type="NCBI Taxonomy" id="2030880"/>
    <lineage>
        <taxon>Bacteria</taxon>
        <taxon>Pseudomonadati</taxon>
        <taxon>Pseudomonadota</taxon>
        <taxon>Gammaproteobacteria</taxon>
        <taxon>SAR86 cluster</taxon>
    </lineage>
</organism>
<keyword evidence="7 8" id="KW-0379">Hydroxylation</keyword>
<feature type="domain" description="Translation elongation factor P/YeiP central" evidence="12">
    <location>
        <begin position="68"/>
        <end position="122"/>
    </location>
</feature>
<proteinExistence type="inferred from homology"/>
<evidence type="ECO:0000256" key="3">
    <source>
        <dbReference type="ARBA" id="ARBA00009479"/>
    </source>
</evidence>
<dbReference type="GO" id="GO:0005829">
    <property type="term" value="C:cytosol"/>
    <property type="evidence" value="ECO:0007669"/>
    <property type="project" value="UniProtKB-ARBA"/>
</dbReference>
<dbReference type="InterPro" id="IPR014722">
    <property type="entry name" value="Rib_uL2_dom2"/>
</dbReference>
<evidence type="ECO:0000256" key="5">
    <source>
        <dbReference type="ARBA" id="ARBA00022768"/>
    </source>
</evidence>
<dbReference type="SUPFAM" id="SSF50249">
    <property type="entry name" value="Nucleic acid-binding proteins"/>
    <property type="match status" value="2"/>
</dbReference>
<evidence type="ECO:0000256" key="8">
    <source>
        <dbReference type="HAMAP-Rule" id="MF_00141"/>
    </source>
</evidence>
<evidence type="ECO:0000256" key="4">
    <source>
        <dbReference type="ARBA" id="ARBA00022490"/>
    </source>
</evidence>
<feature type="modified residue" description="N6-(3,6-diaminohexanoyl)-5-hydroxylysine" evidence="8">
    <location>
        <position position="33"/>
    </location>
</feature>
<dbReference type="Gene3D" id="2.40.50.140">
    <property type="entry name" value="Nucleic acid-binding proteins"/>
    <property type="match status" value="2"/>
</dbReference>
<dbReference type="CDD" id="cd04470">
    <property type="entry name" value="S1_EF-P_repeat_1"/>
    <property type="match status" value="1"/>
</dbReference>
<dbReference type="SMART" id="SM00841">
    <property type="entry name" value="Elong-fact-P_C"/>
    <property type="match status" value="1"/>
</dbReference>
<dbReference type="InterPro" id="IPR008991">
    <property type="entry name" value="Translation_prot_SH3-like_sf"/>
</dbReference>
<dbReference type="HAMAP" id="MF_00141">
    <property type="entry name" value="EF_P"/>
    <property type="match status" value="1"/>
</dbReference>
<dbReference type="Pfam" id="PF09285">
    <property type="entry name" value="Elong-fact-P_C"/>
    <property type="match status" value="1"/>
</dbReference>
<dbReference type="InterPro" id="IPR012340">
    <property type="entry name" value="NA-bd_OB-fold"/>
</dbReference>
<protein>
    <recommendedName>
        <fullName evidence="8 9">Elongation factor P</fullName>
        <shortName evidence="8">EF-P</shortName>
    </recommendedName>
</protein>
<keyword evidence="4 8" id="KW-0963">Cytoplasm</keyword>
<evidence type="ECO:0000259" key="12">
    <source>
        <dbReference type="SMART" id="SM01185"/>
    </source>
</evidence>
<evidence type="ECO:0000313" key="13">
    <source>
        <dbReference type="EMBL" id="RZO23624.1"/>
    </source>
</evidence>
<dbReference type="AlphaFoldDB" id="A0A520MQY9"/>